<keyword evidence="3" id="KW-1185">Reference proteome</keyword>
<name>A0A7X1G1W1_9PSED</name>
<accession>A0A7X1G1W1</accession>
<sequence>MPLTEMQFLQIIPNADQTAGVFVPVLNAAMATFNIVTPARAAAFVAQVGHESTNFTRLVENLNYSVEALLSKFSRERITEAQARQYGRTAARKADQVSIANCIYGGEWGRLKLGNTEPGDGWKFRGRSLIQVTGRANYKACGRSLGLDLLASPELLEQPRHAAMAAGWFWSSQKLNVLADAGNLGDIGSIINTGKPGRVPLGAEEREAIYQRALKVLA</sequence>
<feature type="domain" description="Glycoside hydrolase family 19 catalytic" evidence="1">
    <location>
        <begin position="121"/>
        <end position="174"/>
    </location>
</feature>
<dbReference type="EMBL" id="JACMYH010000001">
    <property type="protein sequence ID" value="MBC2676928.1"/>
    <property type="molecule type" value="Genomic_DNA"/>
</dbReference>
<dbReference type="InterPro" id="IPR052354">
    <property type="entry name" value="Cell_Wall_Dynamics_Protein"/>
</dbReference>
<dbReference type="PANTHER" id="PTHR34408">
    <property type="entry name" value="FAMILY PROTEIN, PUTATIVE-RELATED"/>
    <property type="match status" value="1"/>
</dbReference>
<dbReference type="InterPro" id="IPR023346">
    <property type="entry name" value="Lysozyme-like_dom_sf"/>
</dbReference>
<dbReference type="RefSeq" id="WP_185793114.1">
    <property type="nucleotide sequence ID" value="NZ_JACMYH010000001.1"/>
</dbReference>
<dbReference type="GO" id="GO:0016998">
    <property type="term" value="P:cell wall macromolecule catabolic process"/>
    <property type="evidence" value="ECO:0007669"/>
    <property type="project" value="InterPro"/>
</dbReference>
<dbReference type="Proteomes" id="UP000546173">
    <property type="component" value="Unassembled WGS sequence"/>
</dbReference>
<dbReference type="Pfam" id="PF00182">
    <property type="entry name" value="Glyco_hydro_19"/>
    <property type="match status" value="1"/>
</dbReference>
<evidence type="ECO:0000313" key="3">
    <source>
        <dbReference type="Proteomes" id="UP000546173"/>
    </source>
</evidence>
<dbReference type="SUPFAM" id="SSF53955">
    <property type="entry name" value="Lysozyme-like"/>
    <property type="match status" value="1"/>
</dbReference>
<dbReference type="GO" id="GO:0006032">
    <property type="term" value="P:chitin catabolic process"/>
    <property type="evidence" value="ECO:0007669"/>
    <property type="project" value="InterPro"/>
</dbReference>
<evidence type="ECO:0000259" key="1">
    <source>
        <dbReference type="Pfam" id="PF00182"/>
    </source>
</evidence>
<keyword evidence="2" id="KW-0378">Hydrolase</keyword>
<dbReference type="InterPro" id="IPR000726">
    <property type="entry name" value="Glyco_hydro_19_cat"/>
</dbReference>
<dbReference type="AlphaFoldDB" id="A0A7X1G1W1"/>
<dbReference type="PANTHER" id="PTHR34408:SF1">
    <property type="entry name" value="GLYCOSYL HYDROLASE FAMILY 19 DOMAIN-CONTAINING PROTEIN HI_1415"/>
    <property type="match status" value="1"/>
</dbReference>
<reference evidence="2 3" key="1">
    <citation type="submission" date="2020-08" db="EMBL/GenBank/DDBJ databases">
        <title>Pseudomonas sp. nov.</title>
        <authorList>
            <person name="Gieschler S."/>
            <person name="Fiedler G."/>
            <person name="Brinks E."/>
            <person name="Boehnlein C."/>
            <person name="Franz C.M.A.P."/>
            <person name="Kabisch J."/>
        </authorList>
    </citation>
    <scope>NUCLEOTIDE SEQUENCE [LARGE SCALE GENOMIC DNA]</scope>
    <source>
        <strain evidence="2 3">MBT-2</strain>
    </source>
</reference>
<proteinExistence type="predicted"/>
<protein>
    <submittedName>
        <fullName evidence="2">Glycoside hydrolase family 19 protein</fullName>
    </submittedName>
</protein>
<organism evidence="2 3">
    <name type="scientific">Pseudomonas baltica</name>
    <dbReference type="NCBI Taxonomy" id="2762576"/>
    <lineage>
        <taxon>Bacteria</taxon>
        <taxon>Pseudomonadati</taxon>
        <taxon>Pseudomonadota</taxon>
        <taxon>Gammaproteobacteria</taxon>
        <taxon>Pseudomonadales</taxon>
        <taxon>Pseudomonadaceae</taxon>
        <taxon>Pseudomonas</taxon>
    </lineage>
</organism>
<gene>
    <name evidence="2" type="ORF">H7993_00860</name>
</gene>
<comment type="caution">
    <text evidence="2">The sequence shown here is derived from an EMBL/GenBank/DDBJ whole genome shotgun (WGS) entry which is preliminary data.</text>
</comment>
<dbReference type="Gene3D" id="1.10.530.10">
    <property type="match status" value="1"/>
</dbReference>
<evidence type="ECO:0000313" key="2">
    <source>
        <dbReference type="EMBL" id="MBC2676928.1"/>
    </source>
</evidence>
<dbReference type="GO" id="GO:0004568">
    <property type="term" value="F:chitinase activity"/>
    <property type="evidence" value="ECO:0007669"/>
    <property type="project" value="InterPro"/>
</dbReference>